<keyword evidence="2" id="KW-1185">Reference proteome</keyword>
<evidence type="ECO:0000313" key="1">
    <source>
        <dbReference type="EMBL" id="KHD06818.2"/>
    </source>
</evidence>
<dbReference type="Proteomes" id="UP000030428">
    <property type="component" value="Unassembled WGS sequence"/>
</dbReference>
<dbReference type="AlphaFoldDB" id="A0A0A6P7S2"/>
<comment type="caution">
    <text evidence="1">The sequence shown here is derived from an EMBL/GenBank/DDBJ whole genome shotgun (WGS) entry which is preliminary data.</text>
</comment>
<accession>A0A0A6P7S2</accession>
<reference evidence="1 2" key="1">
    <citation type="journal article" date="2016" name="Front. Microbiol.">
        <title>Single-Cell (Meta-)Genomics of a Dimorphic Candidatus Thiomargarita nelsonii Reveals Genomic Plasticity.</title>
        <authorList>
            <person name="Flood B.E."/>
            <person name="Fliss P."/>
            <person name="Jones D.S."/>
            <person name="Dick G.J."/>
            <person name="Jain S."/>
            <person name="Kaster A.K."/>
            <person name="Winkel M."/>
            <person name="Mussmann M."/>
            <person name="Bailey J."/>
        </authorList>
    </citation>
    <scope>NUCLEOTIDE SEQUENCE [LARGE SCALE GENOMIC DNA]</scope>
    <source>
        <strain evidence="1">Hydrate Ridge</strain>
    </source>
</reference>
<proteinExistence type="predicted"/>
<protein>
    <submittedName>
        <fullName evidence="1">Uncharacterized protein</fullName>
    </submittedName>
</protein>
<organism evidence="1 2">
    <name type="scientific">Candidatus Thiomargarita nelsonii</name>
    <dbReference type="NCBI Taxonomy" id="1003181"/>
    <lineage>
        <taxon>Bacteria</taxon>
        <taxon>Pseudomonadati</taxon>
        <taxon>Pseudomonadota</taxon>
        <taxon>Gammaproteobacteria</taxon>
        <taxon>Thiotrichales</taxon>
        <taxon>Thiotrichaceae</taxon>
        <taxon>Thiomargarita</taxon>
    </lineage>
</organism>
<sequence length="75" mass="8336">MLKEGRHPKMRILCESCNACSEEEQIKLCKAKGMILLNLTQNGKKLGQNGGHLLSGQEIEKMRESLGLGFTMALF</sequence>
<name>A0A0A6P7S2_9GAMM</name>
<evidence type="ECO:0000313" key="2">
    <source>
        <dbReference type="Proteomes" id="UP000030428"/>
    </source>
</evidence>
<gene>
    <name evidence="1" type="ORF">PN36_28860</name>
</gene>
<dbReference type="EMBL" id="JSZA02000192">
    <property type="protein sequence ID" value="KHD06818.2"/>
    <property type="molecule type" value="Genomic_DNA"/>
</dbReference>